<name>A0A326RTE0_9BACT</name>
<proteinExistence type="predicted"/>
<dbReference type="AlphaFoldDB" id="A0A326RTE0"/>
<evidence type="ECO:0000313" key="2">
    <source>
        <dbReference type="EMBL" id="PZV84471.1"/>
    </source>
</evidence>
<accession>A0A326RTE0</accession>
<protein>
    <submittedName>
        <fullName evidence="2">Uncharacterized protein</fullName>
    </submittedName>
</protein>
<feature type="compositionally biased region" description="Basic and acidic residues" evidence="1">
    <location>
        <begin position="12"/>
        <end position="28"/>
    </location>
</feature>
<keyword evidence="3" id="KW-1185">Reference proteome</keyword>
<sequence>MLLTQLVPSAAADREGDDYPGHSPDEKSGQATCLAGRQV</sequence>
<reference evidence="2 3" key="1">
    <citation type="submission" date="2018-06" db="EMBL/GenBank/DDBJ databases">
        <title>Genomic Encyclopedia of Archaeal and Bacterial Type Strains, Phase II (KMG-II): from individual species to whole genera.</title>
        <authorList>
            <person name="Goeker M."/>
        </authorList>
    </citation>
    <scope>NUCLEOTIDE SEQUENCE [LARGE SCALE GENOMIC DNA]</scope>
    <source>
        <strain evidence="2 3">T4</strain>
    </source>
</reference>
<dbReference type="EMBL" id="QKTX01000004">
    <property type="protein sequence ID" value="PZV84471.1"/>
    <property type="molecule type" value="Genomic_DNA"/>
</dbReference>
<evidence type="ECO:0000256" key="1">
    <source>
        <dbReference type="SAM" id="MobiDB-lite"/>
    </source>
</evidence>
<comment type="caution">
    <text evidence="2">The sequence shown here is derived from an EMBL/GenBank/DDBJ whole genome shotgun (WGS) entry which is preliminary data.</text>
</comment>
<feature type="region of interest" description="Disordered" evidence="1">
    <location>
        <begin position="1"/>
        <end position="39"/>
    </location>
</feature>
<evidence type="ECO:0000313" key="3">
    <source>
        <dbReference type="Proteomes" id="UP000248917"/>
    </source>
</evidence>
<organism evidence="2 3">
    <name type="scientific">Algoriphagus aquaeductus</name>
    <dbReference type="NCBI Taxonomy" id="475299"/>
    <lineage>
        <taxon>Bacteria</taxon>
        <taxon>Pseudomonadati</taxon>
        <taxon>Bacteroidota</taxon>
        <taxon>Cytophagia</taxon>
        <taxon>Cytophagales</taxon>
        <taxon>Cyclobacteriaceae</taxon>
        <taxon>Algoriphagus</taxon>
    </lineage>
</organism>
<gene>
    <name evidence="2" type="ORF">CLV31_104120</name>
</gene>
<dbReference type="Proteomes" id="UP000248917">
    <property type="component" value="Unassembled WGS sequence"/>
</dbReference>